<dbReference type="AlphaFoldDB" id="A0A917QIL6"/>
<dbReference type="EMBL" id="BMMW01000002">
    <property type="protein sequence ID" value="GGK50789.1"/>
    <property type="molecule type" value="Genomic_DNA"/>
</dbReference>
<evidence type="ECO:0008006" key="3">
    <source>
        <dbReference type="Google" id="ProtNLM"/>
    </source>
</evidence>
<dbReference type="Pfam" id="PF12079">
    <property type="entry name" value="DUF3558"/>
    <property type="match status" value="1"/>
</dbReference>
<proteinExistence type="predicted"/>
<dbReference type="InterPro" id="IPR024520">
    <property type="entry name" value="DUF3558"/>
</dbReference>
<dbReference type="Proteomes" id="UP000612956">
    <property type="component" value="Unassembled WGS sequence"/>
</dbReference>
<organism evidence="1 2">
    <name type="scientific">Nocardia camponoti</name>
    <dbReference type="NCBI Taxonomy" id="1616106"/>
    <lineage>
        <taxon>Bacteria</taxon>
        <taxon>Bacillati</taxon>
        <taxon>Actinomycetota</taxon>
        <taxon>Actinomycetes</taxon>
        <taxon>Mycobacteriales</taxon>
        <taxon>Nocardiaceae</taxon>
        <taxon>Nocardia</taxon>
    </lineage>
</organism>
<evidence type="ECO:0000313" key="2">
    <source>
        <dbReference type="Proteomes" id="UP000612956"/>
    </source>
</evidence>
<reference evidence="1" key="1">
    <citation type="journal article" date="2014" name="Int. J. Syst. Evol. Microbiol.">
        <title>Complete genome sequence of Corynebacterium casei LMG S-19264T (=DSM 44701T), isolated from a smear-ripened cheese.</title>
        <authorList>
            <consortium name="US DOE Joint Genome Institute (JGI-PGF)"/>
            <person name="Walter F."/>
            <person name="Albersmeier A."/>
            <person name="Kalinowski J."/>
            <person name="Ruckert C."/>
        </authorList>
    </citation>
    <scope>NUCLEOTIDE SEQUENCE</scope>
    <source>
        <strain evidence="1">CGMCC 4.7278</strain>
    </source>
</reference>
<accession>A0A917QIL6</accession>
<keyword evidence="2" id="KW-1185">Reference proteome</keyword>
<gene>
    <name evidence="1" type="ORF">GCM10011591_22950</name>
</gene>
<comment type="caution">
    <text evidence="1">The sequence shown here is derived from an EMBL/GenBank/DDBJ whole genome shotgun (WGS) entry which is preliminary data.</text>
</comment>
<dbReference type="PROSITE" id="PS51257">
    <property type="entry name" value="PROKAR_LIPOPROTEIN"/>
    <property type="match status" value="1"/>
</dbReference>
<reference evidence="1" key="2">
    <citation type="submission" date="2020-09" db="EMBL/GenBank/DDBJ databases">
        <authorList>
            <person name="Sun Q."/>
            <person name="Zhou Y."/>
        </authorList>
    </citation>
    <scope>NUCLEOTIDE SEQUENCE</scope>
    <source>
        <strain evidence="1">CGMCC 4.7278</strain>
    </source>
</reference>
<name>A0A917QIL6_9NOCA</name>
<dbReference type="RefSeq" id="WP_229683886.1">
    <property type="nucleotide sequence ID" value="NZ_BMMW01000002.1"/>
</dbReference>
<evidence type="ECO:0000313" key="1">
    <source>
        <dbReference type="EMBL" id="GGK50789.1"/>
    </source>
</evidence>
<sequence length="183" mass="19039">MRYVVVGVVLVGVAVVGCSAGDDQGEGVPSSTIAAQVPAGFDPCKDIPKSVLDSEGLRVPPLGNNADFDGGGGIKWRGCSWVVPDGYAVGITTTNLTLDRIRANTELAIRHDYSIAGRPTLATSRADETDPRSVCRLNVAMNNGSLEFSLDNPASRRLTGTKDTCELARGLAEKVVALVPAGA</sequence>
<protein>
    <recommendedName>
        <fullName evidence="3">DUF3558 domain-containing protein</fullName>
    </recommendedName>
</protein>